<reference evidence="12" key="1">
    <citation type="journal article" date="2013" name="Nature">
        <title>Pan genome of the phytoplankton Emiliania underpins its global distribution.</title>
        <authorList>
            <person name="Read B.A."/>
            <person name="Kegel J."/>
            <person name="Klute M.J."/>
            <person name="Kuo A."/>
            <person name="Lefebvre S.C."/>
            <person name="Maumus F."/>
            <person name="Mayer C."/>
            <person name="Miller J."/>
            <person name="Monier A."/>
            <person name="Salamov A."/>
            <person name="Young J."/>
            <person name="Aguilar M."/>
            <person name="Claverie J.M."/>
            <person name="Frickenhaus S."/>
            <person name="Gonzalez K."/>
            <person name="Herman E.K."/>
            <person name="Lin Y.C."/>
            <person name="Napier J."/>
            <person name="Ogata H."/>
            <person name="Sarno A.F."/>
            <person name="Shmutz J."/>
            <person name="Schroeder D."/>
            <person name="de Vargas C."/>
            <person name="Verret F."/>
            <person name="von Dassow P."/>
            <person name="Valentin K."/>
            <person name="Van de Peer Y."/>
            <person name="Wheeler G."/>
            <person name="Dacks J.B."/>
            <person name="Delwiche C.F."/>
            <person name="Dyhrman S.T."/>
            <person name="Glockner G."/>
            <person name="John U."/>
            <person name="Richards T."/>
            <person name="Worden A.Z."/>
            <person name="Zhang X."/>
            <person name="Grigoriev I.V."/>
            <person name="Allen A.E."/>
            <person name="Bidle K."/>
            <person name="Borodovsky M."/>
            <person name="Bowler C."/>
            <person name="Brownlee C."/>
            <person name="Cock J.M."/>
            <person name="Elias M."/>
            <person name="Gladyshev V.N."/>
            <person name="Groth M."/>
            <person name="Guda C."/>
            <person name="Hadaegh A."/>
            <person name="Iglesias-Rodriguez M.D."/>
            <person name="Jenkins J."/>
            <person name="Jones B.M."/>
            <person name="Lawson T."/>
            <person name="Leese F."/>
            <person name="Lindquist E."/>
            <person name="Lobanov A."/>
            <person name="Lomsadze A."/>
            <person name="Malik S.B."/>
            <person name="Marsh M.E."/>
            <person name="Mackinder L."/>
            <person name="Mock T."/>
            <person name="Mueller-Roeber B."/>
            <person name="Pagarete A."/>
            <person name="Parker M."/>
            <person name="Probert I."/>
            <person name="Quesneville H."/>
            <person name="Raines C."/>
            <person name="Rensing S.A."/>
            <person name="Riano-Pachon D.M."/>
            <person name="Richier S."/>
            <person name="Rokitta S."/>
            <person name="Shiraiwa Y."/>
            <person name="Soanes D.M."/>
            <person name="van der Giezen M."/>
            <person name="Wahlund T.M."/>
            <person name="Williams B."/>
            <person name="Wilson W."/>
            <person name="Wolfe G."/>
            <person name="Wurch L.L."/>
        </authorList>
    </citation>
    <scope>NUCLEOTIDE SEQUENCE</scope>
</reference>
<protein>
    <submittedName>
        <fullName evidence="11">Uncharacterized protein</fullName>
    </submittedName>
</protein>
<keyword evidence="5" id="KW-0677">Repeat</keyword>
<evidence type="ECO:0000256" key="5">
    <source>
        <dbReference type="ARBA" id="ARBA00022737"/>
    </source>
</evidence>
<dbReference type="GeneID" id="19046632"/>
<dbReference type="KEGG" id="ehx:EMIHUDRAFT_63977"/>
<evidence type="ECO:0000256" key="2">
    <source>
        <dbReference type="ARBA" id="ARBA00006375"/>
    </source>
</evidence>
<dbReference type="OMA" id="PFEWAKT"/>
<dbReference type="GO" id="GO:0071913">
    <property type="term" value="F:citrate secondary active transmembrane transporter activity"/>
    <property type="evidence" value="ECO:0007669"/>
    <property type="project" value="TreeGrafter"/>
</dbReference>
<evidence type="ECO:0000256" key="1">
    <source>
        <dbReference type="ARBA" id="ARBA00004225"/>
    </source>
</evidence>
<comment type="subcellular location">
    <subcellularLocation>
        <location evidence="1">Mitochondrion membrane</location>
        <topology evidence="1">Multi-pass membrane protein</topology>
    </subcellularLocation>
</comment>
<dbReference type="HOGENOM" id="CLU_015166_3_1_1"/>
<dbReference type="GO" id="GO:0006843">
    <property type="term" value="P:mitochondrial citrate transmembrane transport"/>
    <property type="evidence" value="ECO:0007669"/>
    <property type="project" value="TreeGrafter"/>
</dbReference>
<feature type="repeat" description="Solcar" evidence="9">
    <location>
        <begin position="152"/>
        <end position="239"/>
    </location>
</feature>
<dbReference type="InterPro" id="IPR023395">
    <property type="entry name" value="MCP_dom_sf"/>
</dbReference>
<sequence length="351" mass="37622">MASRTRRRGRKRKERVAALVLEPGLVLPPRGRDVFSFWKNQDMPNSLASATAAGWVAGTLEISVTFPFEYIKTQMQLQQEASALFAGKDRFRSPFHCAAATVRERGVLGLYRGGLSWAIFGGPRSAVRFGTFETLTAASQRRGMHQRLGTPTADTINGFAAGMAEAALCQTPNQVIAIKMIHDQSPRGPRQYEGLVHCVACIWRAEGVAGYFQGVGPAVTKGAATNAIRFLGFGQLKRLAQGPAGADGTPPPPLATWQAMLCGGIAGAVSAVATQPIDTVKANMMGIDGGRYRSAFHCTAELVRAGGLRVLMNGVGPRVCRVFIEVGLQFSLYEYVGRALDRAFGSSSKTN</sequence>
<keyword evidence="7" id="KW-0496">Mitochondrion</keyword>
<keyword evidence="6" id="KW-1133">Transmembrane helix</keyword>
<evidence type="ECO:0000313" key="11">
    <source>
        <dbReference type="EnsemblProtists" id="EOD29283"/>
    </source>
</evidence>
<keyword evidence="12" id="KW-1185">Reference proteome</keyword>
<evidence type="ECO:0000256" key="9">
    <source>
        <dbReference type="PROSITE-ProRule" id="PRU00282"/>
    </source>
</evidence>
<dbReference type="InterPro" id="IPR049563">
    <property type="entry name" value="TXTP-like"/>
</dbReference>
<dbReference type="Pfam" id="PF00153">
    <property type="entry name" value="Mito_carr"/>
    <property type="match status" value="3"/>
</dbReference>
<dbReference type="EnsemblProtists" id="EOD29283">
    <property type="protein sequence ID" value="EOD29283"/>
    <property type="gene ID" value="EMIHUDRAFT_63977"/>
</dbReference>
<dbReference type="PROSITE" id="PS50920">
    <property type="entry name" value="SOLCAR"/>
    <property type="match status" value="3"/>
</dbReference>
<dbReference type="PANTHER" id="PTHR45788:SF4">
    <property type="entry name" value="TRICARBOXYLATE TRANSPORT PROTEIN, MITOCHONDRIAL"/>
    <property type="match status" value="1"/>
</dbReference>
<proteinExistence type="inferred from homology"/>
<dbReference type="Gene3D" id="1.50.40.10">
    <property type="entry name" value="Mitochondrial carrier domain"/>
    <property type="match status" value="1"/>
</dbReference>
<keyword evidence="8 9" id="KW-0472">Membrane</keyword>
<evidence type="ECO:0000256" key="6">
    <source>
        <dbReference type="ARBA" id="ARBA00022989"/>
    </source>
</evidence>
<name>A0A0D3K0J8_EMIH1</name>
<keyword evidence="4 9" id="KW-0812">Transmembrane</keyword>
<keyword evidence="3 10" id="KW-0813">Transport</keyword>
<comment type="similarity">
    <text evidence="2 10">Belongs to the mitochondrial carrier (TC 2.A.29) family.</text>
</comment>
<reference evidence="11" key="2">
    <citation type="submission" date="2024-10" db="UniProtKB">
        <authorList>
            <consortium name="EnsemblProtists"/>
        </authorList>
    </citation>
    <scope>IDENTIFICATION</scope>
</reference>
<feature type="repeat" description="Solcar" evidence="9">
    <location>
        <begin position="45"/>
        <end position="138"/>
    </location>
</feature>
<dbReference type="AlphaFoldDB" id="A0A0D3K0J8"/>
<dbReference type="InterPro" id="IPR018108">
    <property type="entry name" value="MCP_transmembrane"/>
</dbReference>
<dbReference type="PANTHER" id="PTHR45788">
    <property type="entry name" value="SUCCINATE/FUMARATE MITOCHONDRIAL TRANSPORTER-RELATED"/>
    <property type="match status" value="1"/>
</dbReference>
<dbReference type="STRING" id="2903.R1D1S4"/>
<evidence type="ECO:0000256" key="4">
    <source>
        <dbReference type="ARBA" id="ARBA00022692"/>
    </source>
</evidence>
<dbReference type="eggNOG" id="KOG0756">
    <property type="taxonomic scope" value="Eukaryota"/>
</dbReference>
<evidence type="ECO:0000313" key="12">
    <source>
        <dbReference type="Proteomes" id="UP000013827"/>
    </source>
</evidence>
<dbReference type="Proteomes" id="UP000013827">
    <property type="component" value="Unassembled WGS sequence"/>
</dbReference>
<dbReference type="SUPFAM" id="SSF103506">
    <property type="entry name" value="Mitochondrial carrier"/>
    <property type="match status" value="1"/>
</dbReference>
<evidence type="ECO:0000256" key="3">
    <source>
        <dbReference type="ARBA" id="ARBA00022448"/>
    </source>
</evidence>
<evidence type="ECO:0000256" key="10">
    <source>
        <dbReference type="RuleBase" id="RU000488"/>
    </source>
</evidence>
<evidence type="ECO:0000256" key="7">
    <source>
        <dbReference type="ARBA" id="ARBA00023128"/>
    </source>
</evidence>
<accession>A0A0D3K0J8</accession>
<dbReference type="GO" id="GO:0031966">
    <property type="term" value="C:mitochondrial membrane"/>
    <property type="evidence" value="ECO:0007669"/>
    <property type="project" value="UniProtKB-SubCell"/>
</dbReference>
<dbReference type="RefSeq" id="XP_005781712.1">
    <property type="nucleotide sequence ID" value="XM_005781655.1"/>
</dbReference>
<dbReference type="PaxDb" id="2903-EOD29283"/>
<feature type="repeat" description="Solcar" evidence="9">
    <location>
        <begin position="254"/>
        <end position="339"/>
    </location>
</feature>
<evidence type="ECO:0000256" key="8">
    <source>
        <dbReference type="ARBA" id="ARBA00023136"/>
    </source>
</evidence>
<organism evidence="11 12">
    <name type="scientific">Emiliania huxleyi (strain CCMP1516)</name>
    <dbReference type="NCBI Taxonomy" id="280463"/>
    <lineage>
        <taxon>Eukaryota</taxon>
        <taxon>Haptista</taxon>
        <taxon>Haptophyta</taxon>
        <taxon>Prymnesiophyceae</taxon>
        <taxon>Isochrysidales</taxon>
        <taxon>Noelaerhabdaceae</taxon>
        <taxon>Emiliania</taxon>
    </lineage>
</organism>